<evidence type="ECO:0000256" key="9">
    <source>
        <dbReference type="ARBA" id="ARBA00025679"/>
    </source>
</evidence>
<sequence length="214" mass="22184">VTTTLPASSGLVSLPTASVIKGTFDGGMKRFDRAGSSGDCQEQTETGEADAVFILESGATIQNVIIGAAQAEGIHCRGPCTVKNVWWADVCEDAITIKQTGASDVSYIIGGGAFHASDKIVQHNGAGTVSIKNFFASDFGKLYRACGNCDKSLERHVIIDNVAMVGGSTGVGINENFGDTAVISRVCTNGKPSSTNVCCRFQGTTPGKEPTKLG</sequence>
<protein>
    <recommendedName>
        <fullName evidence="10">Pectate lyase</fullName>
        <ecNumber evidence="10">4.2.2.2</ecNumber>
    </recommendedName>
</protein>
<dbReference type="GO" id="GO:0030570">
    <property type="term" value="F:pectate lyase activity"/>
    <property type="evidence" value="ECO:0007669"/>
    <property type="project" value="UniProtKB-UniRule"/>
</dbReference>
<comment type="similarity">
    <text evidence="4 10">Belongs to the polysaccharide lyase 3 family.</text>
</comment>
<dbReference type="EMBL" id="KN823195">
    <property type="protein sequence ID" value="KIO19952.1"/>
    <property type="molecule type" value="Genomic_DNA"/>
</dbReference>
<keyword evidence="7 10" id="KW-0106">Calcium</keyword>
<dbReference type="PANTHER" id="PTHR33407">
    <property type="entry name" value="PECTATE LYASE F-RELATED"/>
    <property type="match status" value="1"/>
</dbReference>
<reference evidence="11 12" key="1">
    <citation type="submission" date="2014-04" db="EMBL/GenBank/DDBJ databases">
        <authorList>
            <consortium name="DOE Joint Genome Institute"/>
            <person name="Kuo A."/>
            <person name="Girlanda M."/>
            <person name="Perotto S."/>
            <person name="Kohler A."/>
            <person name="Nagy L.G."/>
            <person name="Floudas D."/>
            <person name="Copeland A."/>
            <person name="Barry K.W."/>
            <person name="Cichocki N."/>
            <person name="Veneault-Fourrey C."/>
            <person name="LaButti K."/>
            <person name="Lindquist E.A."/>
            <person name="Lipzen A."/>
            <person name="Lundell T."/>
            <person name="Morin E."/>
            <person name="Murat C."/>
            <person name="Sun H."/>
            <person name="Tunlid A."/>
            <person name="Henrissat B."/>
            <person name="Grigoriev I.V."/>
            <person name="Hibbett D.S."/>
            <person name="Martin F."/>
            <person name="Nordberg H.P."/>
            <person name="Cantor M.N."/>
            <person name="Hua S.X."/>
        </authorList>
    </citation>
    <scope>NUCLEOTIDE SEQUENCE [LARGE SCALE GENOMIC DNA]</scope>
    <source>
        <strain evidence="11 12">MUT 4182</strain>
    </source>
</reference>
<dbReference type="EC" id="4.2.2.2" evidence="10"/>
<evidence type="ECO:0000256" key="1">
    <source>
        <dbReference type="ARBA" id="ARBA00000695"/>
    </source>
</evidence>
<gene>
    <name evidence="11" type="ORF">M407DRAFT_62454</name>
</gene>
<evidence type="ECO:0000256" key="7">
    <source>
        <dbReference type="ARBA" id="ARBA00022837"/>
    </source>
</evidence>
<evidence type="ECO:0000256" key="10">
    <source>
        <dbReference type="RuleBase" id="RU367009"/>
    </source>
</evidence>
<dbReference type="GO" id="GO:0005576">
    <property type="term" value="C:extracellular region"/>
    <property type="evidence" value="ECO:0007669"/>
    <property type="project" value="UniProtKB-SubCell"/>
</dbReference>
<evidence type="ECO:0000256" key="6">
    <source>
        <dbReference type="ARBA" id="ARBA00022729"/>
    </source>
</evidence>
<feature type="non-terminal residue" evidence="11">
    <location>
        <position position="1"/>
    </location>
</feature>
<reference evidence="12" key="2">
    <citation type="submission" date="2015-01" db="EMBL/GenBank/DDBJ databases">
        <title>Evolutionary Origins and Diversification of the Mycorrhizal Mutualists.</title>
        <authorList>
            <consortium name="DOE Joint Genome Institute"/>
            <consortium name="Mycorrhizal Genomics Consortium"/>
            <person name="Kohler A."/>
            <person name="Kuo A."/>
            <person name="Nagy L.G."/>
            <person name="Floudas D."/>
            <person name="Copeland A."/>
            <person name="Barry K.W."/>
            <person name="Cichocki N."/>
            <person name="Veneault-Fourrey C."/>
            <person name="LaButti K."/>
            <person name="Lindquist E.A."/>
            <person name="Lipzen A."/>
            <person name="Lundell T."/>
            <person name="Morin E."/>
            <person name="Murat C."/>
            <person name="Riley R."/>
            <person name="Ohm R."/>
            <person name="Sun H."/>
            <person name="Tunlid A."/>
            <person name="Henrissat B."/>
            <person name="Grigoriev I.V."/>
            <person name="Hibbett D.S."/>
            <person name="Martin F."/>
        </authorList>
    </citation>
    <scope>NUCLEOTIDE SEQUENCE [LARGE SCALE GENOMIC DNA]</scope>
    <source>
        <strain evidence="12">MUT 4182</strain>
    </source>
</reference>
<keyword evidence="8 10" id="KW-0456">Lyase</keyword>
<dbReference type="OrthoDB" id="441042at2759"/>
<comment type="function">
    <text evidence="9 10">Pectinolytic enzyme consist of four classes of enzymes: pectin lyase, polygalacturonase, pectin methylesterase and rhamnogalacturonase. Among pectinolytic enzymes, pectin lyase is the most important in depolymerization of pectin, since it cleaves internal glycosidic bonds of highly methylated pectins. Favors pectate, the anion, over pectin, the methyl ester.</text>
</comment>
<evidence type="ECO:0000313" key="12">
    <source>
        <dbReference type="Proteomes" id="UP000054248"/>
    </source>
</evidence>
<keyword evidence="12" id="KW-1185">Reference proteome</keyword>
<proteinExistence type="inferred from homology"/>
<evidence type="ECO:0000256" key="2">
    <source>
        <dbReference type="ARBA" id="ARBA00001913"/>
    </source>
</evidence>
<dbReference type="InterPro" id="IPR011050">
    <property type="entry name" value="Pectin_lyase_fold/virulence"/>
</dbReference>
<dbReference type="Gene3D" id="2.160.20.10">
    <property type="entry name" value="Single-stranded right-handed beta-helix, Pectin lyase-like"/>
    <property type="match status" value="1"/>
</dbReference>
<name>A0A0C3LET1_9AGAM</name>
<dbReference type="InterPro" id="IPR004898">
    <property type="entry name" value="Pectate_lyase_PlyH/PlyE-like"/>
</dbReference>
<keyword evidence="6" id="KW-0732">Signal</keyword>
<dbReference type="AlphaFoldDB" id="A0A0C3LET1"/>
<evidence type="ECO:0000256" key="8">
    <source>
        <dbReference type="ARBA" id="ARBA00023239"/>
    </source>
</evidence>
<keyword evidence="5 10" id="KW-0964">Secreted</keyword>
<dbReference type="Proteomes" id="UP000054248">
    <property type="component" value="Unassembled WGS sequence"/>
</dbReference>
<evidence type="ECO:0000256" key="4">
    <source>
        <dbReference type="ARBA" id="ARBA00006463"/>
    </source>
</evidence>
<evidence type="ECO:0000256" key="5">
    <source>
        <dbReference type="ARBA" id="ARBA00022525"/>
    </source>
</evidence>
<feature type="non-terminal residue" evidence="11">
    <location>
        <position position="214"/>
    </location>
</feature>
<dbReference type="HOGENOM" id="CLU_044863_3_1_1"/>
<comment type="subcellular location">
    <subcellularLocation>
        <location evidence="3 10">Secreted</location>
    </subcellularLocation>
</comment>
<comment type="catalytic activity">
    <reaction evidence="1 10">
        <text>Eliminative cleavage of (1-&gt;4)-alpha-D-galacturonan to give oligosaccharides with 4-deoxy-alpha-D-galact-4-enuronosyl groups at their non-reducing ends.</text>
        <dbReference type="EC" id="4.2.2.2"/>
    </reaction>
</comment>
<dbReference type="STRING" id="1051891.A0A0C3LET1"/>
<dbReference type="SUPFAM" id="SSF51126">
    <property type="entry name" value="Pectin lyase-like"/>
    <property type="match status" value="1"/>
</dbReference>
<dbReference type="GO" id="GO:0045490">
    <property type="term" value="P:pectin catabolic process"/>
    <property type="evidence" value="ECO:0007669"/>
    <property type="project" value="TreeGrafter"/>
</dbReference>
<dbReference type="PANTHER" id="PTHR33407:SF9">
    <property type="entry name" value="PECTATE LYASE F-RELATED"/>
    <property type="match status" value="1"/>
</dbReference>
<dbReference type="InterPro" id="IPR012334">
    <property type="entry name" value="Pectin_lyas_fold"/>
</dbReference>
<dbReference type="Pfam" id="PF03211">
    <property type="entry name" value="Pectate_lyase"/>
    <property type="match status" value="1"/>
</dbReference>
<comment type="cofactor">
    <cofactor evidence="2 10">
        <name>Ca(2+)</name>
        <dbReference type="ChEBI" id="CHEBI:29108"/>
    </cofactor>
</comment>
<organism evidence="11 12">
    <name type="scientific">Tulasnella calospora MUT 4182</name>
    <dbReference type="NCBI Taxonomy" id="1051891"/>
    <lineage>
        <taxon>Eukaryota</taxon>
        <taxon>Fungi</taxon>
        <taxon>Dikarya</taxon>
        <taxon>Basidiomycota</taxon>
        <taxon>Agaricomycotina</taxon>
        <taxon>Agaricomycetes</taxon>
        <taxon>Cantharellales</taxon>
        <taxon>Tulasnellaceae</taxon>
        <taxon>Tulasnella</taxon>
    </lineage>
</organism>
<accession>A0A0C3LET1</accession>
<evidence type="ECO:0000256" key="3">
    <source>
        <dbReference type="ARBA" id="ARBA00004613"/>
    </source>
</evidence>
<evidence type="ECO:0000313" key="11">
    <source>
        <dbReference type="EMBL" id="KIO19952.1"/>
    </source>
</evidence>